<reference evidence="2" key="1">
    <citation type="submission" date="2016-04" db="EMBL/GenBank/DDBJ databases">
        <authorList>
            <person name="Tabuchi Yagui T.R."/>
        </authorList>
    </citation>
    <scope>NUCLEOTIDE SEQUENCE [LARGE SCALE GENOMIC DNA]</scope>
    <source>
        <strain evidence="2">NIES-26</strain>
    </source>
</reference>
<dbReference type="AlphaFoldDB" id="A0A367QZ67"/>
<gene>
    <name evidence="2" type="ORF">A6770_00700</name>
</gene>
<sequence length="487" mass="54793">MEVTAKPERTYGLVVGIEKYHETDWNVPGGGPAHDALKFAEWLCQHGVPKQNIRLCLSTLEENKQLVGESKLAAELATEQNLYDIVTNFLSLKSGDLLYIFWAGHGLISSERERRLICADATKKNWQNLDLNSLLVFLASDKFSIRNHICIIDGCANYVLESKGRPTNLGVKTFPSGKPREDSQQFVLLATREGEKAEVNAADKTGYFSQAVREALAQASADTFPPNMKEVAEQVKQRFTSSDKKQLPTYFYYRSWDGDHEKYHFNPFDIPHSIPQSNAKKFVDREEELEDLHRLLRGNDVVAITDVTGQGGVGKTELAIQYSSQHLEDYPGGCCWLNPQGVDLGTQLLEFGISKKFFDFNILNFLQGFSSAGKVSYCWDNWQKGKVLLVFDHVKDWMQIKPYLPPKGSRFKVLITTRLNTGLIYPSLPLGELSPDGALELLVKLLGEDLVKQELDKARILCEHVGYIPIGLYQIAAICRKPGRVLC</sequence>
<comment type="caution">
    <text evidence="2">The sequence shown here is derived from an EMBL/GenBank/DDBJ whole genome shotgun (WGS) entry which is preliminary data.</text>
</comment>
<dbReference type="Gene3D" id="3.40.50.1460">
    <property type="match status" value="1"/>
</dbReference>
<dbReference type="PANTHER" id="PTHR22845">
    <property type="entry name" value="APOPTOTIC PROTEASE-ACTIVATING FACTOR 1"/>
    <property type="match status" value="1"/>
</dbReference>
<evidence type="ECO:0000259" key="1">
    <source>
        <dbReference type="Pfam" id="PF00931"/>
    </source>
</evidence>
<dbReference type="SUPFAM" id="SSF52540">
    <property type="entry name" value="P-loop containing nucleoside triphosphate hydrolases"/>
    <property type="match status" value="1"/>
</dbReference>
<proteinExistence type="predicted"/>
<evidence type="ECO:0000313" key="3">
    <source>
        <dbReference type="Proteomes" id="UP000252107"/>
    </source>
</evidence>
<protein>
    <submittedName>
        <fullName evidence="2">NB-ARC domain-containing protein,Caspase domain-containing protein</fullName>
    </submittedName>
</protein>
<evidence type="ECO:0000313" key="2">
    <source>
        <dbReference type="EMBL" id="RCJ28950.1"/>
    </source>
</evidence>
<keyword evidence="3" id="KW-1185">Reference proteome</keyword>
<name>A0A367QZ67_9NOSO</name>
<dbReference type="InterPro" id="IPR002182">
    <property type="entry name" value="NB-ARC"/>
</dbReference>
<accession>A0A367QZ67</accession>
<dbReference type="InterPro" id="IPR027417">
    <property type="entry name" value="P-loop_NTPase"/>
</dbReference>
<dbReference type="Gene3D" id="3.40.50.300">
    <property type="entry name" value="P-loop containing nucleotide triphosphate hydrolases"/>
    <property type="match status" value="1"/>
</dbReference>
<dbReference type="EMBL" id="LXQD01000295">
    <property type="protein sequence ID" value="RCJ28950.1"/>
    <property type="molecule type" value="Genomic_DNA"/>
</dbReference>
<feature type="domain" description="NB-ARC" evidence="1">
    <location>
        <begin position="288"/>
        <end position="420"/>
    </location>
</feature>
<organism evidence="2 3">
    <name type="scientific">Nostoc minutum NIES-26</name>
    <dbReference type="NCBI Taxonomy" id="1844469"/>
    <lineage>
        <taxon>Bacteria</taxon>
        <taxon>Bacillati</taxon>
        <taxon>Cyanobacteriota</taxon>
        <taxon>Cyanophyceae</taxon>
        <taxon>Nostocales</taxon>
        <taxon>Nostocaceae</taxon>
        <taxon>Nostoc</taxon>
    </lineage>
</organism>
<dbReference type="Pfam" id="PF00931">
    <property type="entry name" value="NB-ARC"/>
    <property type="match status" value="1"/>
</dbReference>
<dbReference type="Proteomes" id="UP000252107">
    <property type="component" value="Unassembled WGS sequence"/>
</dbReference>
<dbReference type="PANTHER" id="PTHR22845:SF5">
    <property type="entry name" value="APOPTOTIC PROTEASE-ACTIVATING FACTOR 1"/>
    <property type="match status" value="1"/>
</dbReference>